<protein>
    <submittedName>
        <fullName evidence="1">Uncharacterized protein</fullName>
    </submittedName>
</protein>
<gene>
    <name evidence="1" type="ORF">M378DRAFT_162817</name>
</gene>
<reference evidence="1 2" key="1">
    <citation type="submission" date="2014-04" db="EMBL/GenBank/DDBJ databases">
        <title>Evolutionary Origins and Diversification of the Mycorrhizal Mutualists.</title>
        <authorList>
            <consortium name="DOE Joint Genome Institute"/>
            <consortium name="Mycorrhizal Genomics Consortium"/>
            <person name="Kohler A."/>
            <person name="Kuo A."/>
            <person name="Nagy L.G."/>
            <person name="Floudas D."/>
            <person name="Copeland A."/>
            <person name="Barry K.W."/>
            <person name="Cichocki N."/>
            <person name="Veneault-Fourrey C."/>
            <person name="LaButti K."/>
            <person name="Lindquist E.A."/>
            <person name="Lipzen A."/>
            <person name="Lundell T."/>
            <person name="Morin E."/>
            <person name="Murat C."/>
            <person name="Riley R."/>
            <person name="Ohm R."/>
            <person name="Sun H."/>
            <person name="Tunlid A."/>
            <person name="Henrissat B."/>
            <person name="Grigoriev I.V."/>
            <person name="Hibbett D.S."/>
            <person name="Martin F."/>
        </authorList>
    </citation>
    <scope>NUCLEOTIDE SEQUENCE [LARGE SCALE GENOMIC DNA]</scope>
    <source>
        <strain evidence="1 2">Koide BX008</strain>
    </source>
</reference>
<dbReference type="HOGENOM" id="CLU_2922136_0_0_1"/>
<evidence type="ECO:0000313" key="2">
    <source>
        <dbReference type="Proteomes" id="UP000054549"/>
    </source>
</evidence>
<keyword evidence="2" id="KW-1185">Reference proteome</keyword>
<organism evidence="1 2">
    <name type="scientific">Amanita muscaria (strain Koide BX008)</name>
    <dbReference type="NCBI Taxonomy" id="946122"/>
    <lineage>
        <taxon>Eukaryota</taxon>
        <taxon>Fungi</taxon>
        <taxon>Dikarya</taxon>
        <taxon>Basidiomycota</taxon>
        <taxon>Agaricomycotina</taxon>
        <taxon>Agaricomycetes</taxon>
        <taxon>Agaricomycetidae</taxon>
        <taxon>Agaricales</taxon>
        <taxon>Pluteineae</taxon>
        <taxon>Amanitaceae</taxon>
        <taxon>Amanita</taxon>
    </lineage>
</organism>
<dbReference type="InParanoid" id="A0A0C2TD14"/>
<dbReference type="EMBL" id="KN818247">
    <property type="protein sequence ID" value="KIL64694.1"/>
    <property type="molecule type" value="Genomic_DNA"/>
</dbReference>
<accession>A0A0C2TD14</accession>
<proteinExistence type="predicted"/>
<name>A0A0C2TD14_AMAMK</name>
<evidence type="ECO:0000313" key="1">
    <source>
        <dbReference type="EMBL" id="KIL64694.1"/>
    </source>
</evidence>
<dbReference type="AlphaFoldDB" id="A0A0C2TD14"/>
<dbReference type="Proteomes" id="UP000054549">
    <property type="component" value="Unassembled WGS sequence"/>
</dbReference>
<sequence>MKHVDLGNAGALGGTESSISISLVPLNLRKSHSASWYIGNEPVHPLNRSPWNRGGSCFWFF</sequence>